<dbReference type="GO" id="GO:0005737">
    <property type="term" value="C:cytoplasm"/>
    <property type="evidence" value="ECO:0007669"/>
    <property type="project" value="UniProtKB-SubCell"/>
</dbReference>
<evidence type="ECO:0000313" key="14">
    <source>
        <dbReference type="Proteomes" id="UP000034805"/>
    </source>
</evidence>
<evidence type="ECO:0000313" key="13">
    <source>
        <dbReference type="EMBL" id="KPP62541.1"/>
    </source>
</evidence>
<dbReference type="FunFam" id="1.10.418.10:FF:000014">
    <property type="entry name" value="Plastin-3 isoform 1"/>
    <property type="match status" value="1"/>
</dbReference>
<dbReference type="Gene3D" id="1.10.238.10">
    <property type="entry name" value="EF-hand"/>
    <property type="match status" value="1"/>
</dbReference>
<feature type="domain" description="Calponin-homology (CH)" evidence="11">
    <location>
        <begin position="424"/>
        <end position="533"/>
    </location>
</feature>
<dbReference type="PROSITE" id="PS00018">
    <property type="entry name" value="EF_HAND_1"/>
    <property type="match status" value="2"/>
</dbReference>
<dbReference type="GO" id="GO:0005884">
    <property type="term" value="C:actin filament"/>
    <property type="evidence" value="ECO:0007669"/>
    <property type="project" value="TreeGrafter"/>
</dbReference>
<dbReference type="Pfam" id="PF13499">
    <property type="entry name" value="EF-hand_7"/>
    <property type="match status" value="1"/>
</dbReference>
<feature type="domain" description="Calponin-homology (CH)" evidence="11">
    <location>
        <begin position="545"/>
        <end position="654"/>
    </location>
</feature>
<dbReference type="PANTHER" id="PTHR19961:SF32">
    <property type="entry name" value="PLASTIN-3"/>
    <property type="match status" value="1"/>
</dbReference>
<dbReference type="EMBL" id="JARO02008580">
    <property type="protein sequence ID" value="KPP62541.1"/>
    <property type="molecule type" value="Genomic_DNA"/>
</dbReference>
<dbReference type="CDD" id="cd21334">
    <property type="entry name" value="CH_PLS3_rpt4"/>
    <property type="match status" value="1"/>
</dbReference>
<comment type="function">
    <text evidence="10">Actin-bundling protein.</text>
</comment>
<evidence type="ECO:0000256" key="9">
    <source>
        <dbReference type="ARBA" id="ARBA00041485"/>
    </source>
</evidence>
<proteinExistence type="predicted"/>
<keyword evidence="7" id="KW-0009">Actin-binding</keyword>
<dbReference type="SMART" id="SM00033">
    <property type="entry name" value="CH"/>
    <property type="match status" value="4"/>
</dbReference>
<evidence type="ECO:0000256" key="2">
    <source>
        <dbReference type="ARBA" id="ARBA00022490"/>
    </source>
</evidence>
<dbReference type="CDD" id="cd00051">
    <property type="entry name" value="EFh"/>
    <property type="match status" value="1"/>
</dbReference>
<dbReference type="PROSITE" id="PS00020">
    <property type="entry name" value="ACTININ_2"/>
    <property type="match status" value="2"/>
</dbReference>
<organism evidence="13 14">
    <name type="scientific">Scleropages formosus</name>
    <name type="common">Asian bonytongue</name>
    <name type="synonym">Osteoglossum formosum</name>
    <dbReference type="NCBI Taxonomy" id="113540"/>
    <lineage>
        <taxon>Eukaryota</taxon>
        <taxon>Metazoa</taxon>
        <taxon>Chordata</taxon>
        <taxon>Craniata</taxon>
        <taxon>Vertebrata</taxon>
        <taxon>Euteleostomi</taxon>
        <taxon>Actinopterygii</taxon>
        <taxon>Neopterygii</taxon>
        <taxon>Teleostei</taxon>
        <taxon>Osteoglossocephala</taxon>
        <taxon>Osteoglossomorpha</taxon>
        <taxon>Osteoglossiformes</taxon>
        <taxon>Osteoglossidae</taxon>
        <taxon>Scleropages</taxon>
    </lineage>
</organism>
<dbReference type="FunFam" id="1.10.418.10:FF:000012">
    <property type="entry name" value="Plastin-3 isoform 1"/>
    <property type="match status" value="1"/>
</dbReference>
<keyword evidence="6" id="KW-0106">Calcium</keyword>
<dbReference type="InterPro" id="IPR039959">
    <property type="entry name" value="Fimbrin/Plastin"/>
</dbReference>
<comment type="caution">
    <text evidence="13">The sequence shown here is derived from an EMBL/GenBank/DDBJ whole genome shotgun (WGS) entry which is preliminary data.</text>
</comment>
<dbReference type="PROSITE" id="PS00019">
    <property type="entry name" value="ACTININ_1"/>
    <property type="match status" value="1"/>
</dbReference>
<dbReference type="CDD" id="cd21292">
    <property type="entry name" value="CH_PLS_rpt1"/>
    <property type="match status" value="1"/>
</dbReference>
<dbReference type="Gene3D" id="1.10.418.10">
    <property type="entry name" value="Calponin-like domain"/>
    <property type="match status" value="4"/>
</dbReference>
<evidence type="ECO:0000259" key="11">
    <source>
        <dbReference type="PROSITE" id="PS50021"/>
    </source>
</evidence>
<dbReference type="GO" id="GO:0051017">
    <property type="term" value="P:actin filament bundle assembly"/>
    <property type="evidence" value="ECO:0007669"/>
    <property type="project" value="InterPro"/>
</dbReference>
<dbReference type="SUPFAM" id="SSF47473">
    <property type="entry name" value="EF-hand"/>
    <property type="match status" value="1"/>
</dbReference>
<keyword evidence="4" id="KW-0479">Metal-binding</keyword>
<dbReference type="InterPro" id="IPR001589">
    <property type="entry name" value="Actinin_actin-bd_CS"/>
</dbReference>
<dbReference type="FunFam" id="1.10.418.10:FF:000010">
    <property type="entry name" value="Plastin-3 isoform 1"/>
    <property type="match status" value="1"/>
</dbReference>
<dbReference type="SMART" id="SM00054">
    <property type="entry name" value="EFh"/>
    <property type="match status" value="2"/>
</dbReference>
<dbReference type="InterPro" id="IPR002048">
    <property type="entry name" value="EF_hand_dom"/>
</dbReference>
<dbReference type="PROSITE" id="PS50222">
    <property type="entry name" value="EF_HAND_2"/>
    <property type="match status" value="2"/>
</dbReference>
<dbReference type="GO" id="GO:0051015">
    <property type="term" value="F:actin filament binding"/>
    <property type="evidence" value="ECO:0007669"/>
    <property type="project" value="InterPro"/>
</dbReference>
<dbReference type="InterPro" id="IPR001715">
    <property type="entry name" value="CH_dom"/>
</dbReference>
<name>A0A0P7WN91_SCLFO</name>
<dbReference type="Pfam" id="PF00307">
    <property type="entry name" value="CH"/>
    <property type="match status" value="4"/>
</dbReference>
<dbReference type="AlphaFoldDB" id="A0A0P7WN91"/>
<feature type="domain" description="EF-hand" evidence="12">
    <location>
        <begin position="48"/>
        <end position="83"/>
    </location>
</feature>
<evidence type="ECO:0000259" key="12">
    <source>
        <dbReference type="PROSITE" id="PS50222"/>
    </source>
</evidence>
<reference evidence="13 14" key="1">
    <citation type="submission" date="2015-08" db="EMBL/GenBank/DDBJ databases">
        <title>The genome of the Asian arowana (Scleropages formosus).</title>
        <authorList>
            <person name="Tan M.H."/>
            <person name="Gan H.M."/>
            <person name="Croft L.J."/>
            <person name="Austin C.M."/>
        </authorList>
    </citation>
    <scope>NUCLEOTIDE SEQUENCE [LARGE SCALE GENOMIC DNA]</scope>
    <source>
        <strain evidence="13">Aro1</strain>
    </source>
</reference>
<dbReference type="GO" id="GO:0032432">
    <property type="term" value="C:actin filament bundle"/>
    <property type="evidence" value="ECO:0007669"/>
    <property type="project" value="TreeGrafter"/>
</dbReference>
<dbReference type="InterPro" id="IPR018247">
    <property type="entry name" value="EF_Hand_1_Ca_BS"/>
</dbReference>
<evidence type="ECO:0000256" key="3">
    <source>
        <dbReference type="ARBA" id="ARBA00022553"/>
    </source>
</evidence>
<dbReference type="PROSITE" id="PS50021">
    <property type="entry name" value="CH"/>
    <property type="match status" value="4"/>
</dbReference>
<evidence type="ECO:0000256" key="6">
    <source>
        <dbReference type="ARBA" id="ARBA00022837"/>
    </source>
</evidence>
<evidence type="ECO:0000256" key="4">
    <source>
        <dbReference type="ARBA" id="ARBA00022723"/>
    </source>
</evidence>
<evidence type="ECO:0000256" key="8">
    <source>
        <dbReference type="ARBA" id="ARBA00039437"/>
    </source>
</evidence>
<keyword evidence="2" id="KW-0963">Cytoplasm</keyword>
<protein>
    <recommendedName>
        <fullName evidence="8">Plastin-3</fullName>
    </recommendedName>
    <alternativeName>
        <fullName evidence="9">T-plastin</fullName>
    </alternativeName>
</protein>
<dbReference type="GO" id="GO:0051639">
    <property type="term" value="P:actin filament network formation"/>
    <property type="evidence" value="ECO:0007669"/>
    <property type="project" value="TreeGrafter"/>
</dbReference>
<evidence type="ECO:0000256" key="5">
    <source>
        <dbReference type="ARBA" id="ARBA00022737"/>
    </source>
</evidence>
<dbReference type="InterPro" id="IPR011992">
    <property type="entry name" value="EF-hand-dom_pair"/>
</dbReference>
<accession>A0A0P7WN91</accession>
<feature type="domain" description="Calponin-homology (CH)" evidence="11">
    <location>
        <begin position="268"/>
        <end position="405"/>
    </location>
</feature>
<keyword evidence="5" id="KW-0677">Repeat</keyword>
<evidence type="ECO:0000256" key="1">
    <source>
        <dbReference type="ARBA" id="ARBA00004496"/>
    </source>
</evidence>
<dbReference type="PANTHER" id="PTHR19961">
    <property type="entry name" value="FIMBRIN/PLASTIN"/>
    <property type="match status" value="1"/>
</dbReference>
<comment type="subcellular location">
    <subcellularLocation>
        <location evidence="1">Cytoplasm</location>
    </subcellularLocation>
</comment>
<evidence type="ECO:0000256" key="10">
    <source>
        <dbReference type="ARBA" id="ARBA00044724"/>
    </source>
</evidence>
<dbReference type="STRING" id="113540.ENSSFOP00015057844"/>
<dbReference type="InterPro" id="IPR036872">
    <property type="entry name" value="CH_dom_sf"/>
</dbReference>
<dbReference type="SUPFAM" id="SSF47576">
    <property type="entry name" value="Calponin-homology domain, CH-domain"/>
    <property type="match status" value="1"/>
</dbReference>
<feature type="domain" description="Calponin-homology (CH)" evidence="11">
    <location>
        <begin position="119"/>
        <end position="248"/>
    </location>
</feature>
<gene>
    <name evidence="13" type="ORF">Z043_119268</name>
</gene>
<dbReference type="Proteomes" id="UP000034805">
    <property type="component" value="Unassembled WGS sequence"/>
</dbReference>
<dbReference type="FunFam" id="1.10.238.10:FF:000059">
    <property type="entry name" value="Plastin 1"/>
    <property type="match status" value="1"/>
</dbReference>
<dbReference type="GO" id="GO:0005509">
    <property type="term" value="F:calcium ion binding"/>
    <property type="evidence" value="ECO:0007669"/>
    <property type="project" value="InterPro"/>
</dbReference>
<evidence type="ECO:0000256" key="7">
    <source>
        <dbReference type="ARBA" id="ARBA00023203"/>
    </source>
</evidence>
<feature type="domain" description="EF-hand" evidence="12">
    <location>
        <begin position="8"/>
        <end position="43"/>
    </location>
</feature>
<sequence>MAGKISKDELEELREAFRKVDVSGDGFISDHELHDLFKEANLPLPGYKVREIIEKLMVQGDRNKDNKISFDEFVSIFQELKSSDIAKSFRKAINRKEGILAIGGTSELSSEGTQHSYSEEERYAFVNWINKALENDLDCKHVLPMNPNNNSLFKAVADGIVLCKMINLSVQDTIDERTINKKKLTPFTTQSRTADLTGSCPLQENLNLALNSASAIGCHVVNIGAQDLREGKPHLVLGLLWQIIKIGLFADIELSKNEGETLEDLMKLSPEELLLRWVNFHLENAGWSKINNFSSDIKVGVGFPVRTKNGTVPRQPHEPLNMSNDSRAYFHLLDQIAPKGTKENEPCLFINMSGFSEKDDLKRAEYMLEQADHLGCRQFVTPADVVSGNPKLNLAFVANLFNKYPSLTKPENQDIDWGLLEGETREERTFRNWMNSLGVQPHVNHLYGDLQDALVILQLYEKIKVPVDWNKVNKPPYPKIGANMKKLENCNYAVELGKKQAKFSLVGIGGQDLNDGNATLTLALVWQLMSRYTLNVLEDLGEGGKANDEIIVNWVNKTLAGAGKKTKIANFKDKEISTSLPVVDLIDAIQPGSVNYELVKTGTLSDDDKLNNAKYAVSMARKIGARVYALPEDLVEVKPKMVMTVFACLMGRGMKKV</sequence>
<keyword evidence="3" id="KW-0597">Phosphoprotein</keyword>